<feature type="compositionally biased region" description="Basic and acidic residues" evidence="1">
    <location>
        <begin position="31"/>
        <end position="40"/>
    </location>
</feature>
<comment type="caution">
    <text evidence="2">The sequence shown here is derived from an EMBL/GenBank/DDBJ whole genome shotgun (WGS) entry which is preliminary data.</text>
</comment>
<evidence type="ECO:0000313" key="2">
    <source>
        <dbReference type="EMBL" id="KAJ2784044.1"/>
    </source>
</evidence>
<evidence type="ECO:0000256" key="1">
    <source>
        <dbReference type="SAM" id="MobiDB-lite"/>
    </source>
</evidence>
<name>A0A9W8HFF9_9FUNG</name>
<feature type="compositionally biased region" description="Low complexity" evidence="1">
    <location>
        <begin position="151"/>
        <end position="166"/>
    </location>
</feature>
<evidence type="ECO:0000313" key="3">
    <source>
        <dbReference type="Proteomes" id="UP001140217"/>
    </source>
</evidence>
<organism evidence="2 3">
    <name type="scientific">Coemansia javaensis</name>
    <dbReference type="NCBI Taxonomy" id="2761396"/>
    <lineage>
        <taxon>Eukaryota</taxon>
        <taxon>Fungi</taxon>
        <taxon>Fungi incertae sedis</taxon>
        <taxon>Zoopagomycota</taxon>
        <taxon>Kickxellomycotina</taxon>
        <taxon>Kickxellomycetes</taxon>
        <taxon>Kickxellales</taxon>
        <taxon>Kickxellaceae</taxon>
        <taxon>Coemansia</taxon>
    </lineage>
</organism>
<dbReference type="PROSITE" id="PS51257">
    <property type="entry name" value="PROKAR_LIPOPROTEIN"/>
    <property type="match status" value="1"/>
</dbReference>
<feature type="compositionally biased region" description="Low complexity" evidence="1">
    <location>
        <begin position="16"/>
        <end position="26"/>
    </location>
</feature>
<dbReference type="AlphaFoldDB" id="A0A9W8HFF9"/>
<proteinExistence type="predicted"/>
<keyword evidence="3" id="KW-1185">Reference proteome</keyword>
<dbReference type="Proteomes" id="UP001140217">
    <property type="component" value="Unassembled WGS sequence"/>
</dbReference>
<feature type="region of interest" description="Disordered" evidence="1">
    <location>
        <begin position="1"/>
        <end position="40"/>
    </location>
</feature>
<reference evidence="2" key="1">
    <citation type="submission" date="2022-07" db="EMBL/GenBank/DDBJ databases">
        <title>Phylogenomic reconstructions and comparative analyses of Kickxellomycotina fungi.</title>
        <authorList>
            <person name="Reynolds N.K."/>
            <person name="Stajich J.E."/>
            <person name="Barry K."/>
            <person name="Grigoriev I.V."/>
            <person name="Crous P."/>
            <person name="Smith M.E."/>
        </authorList>
    </citation>
    <scope>NUCLEOTIDE SEQUENCE</scope>
    <source>
        <strain evidence="2">NBRC 105414</strain>
    </source>
</reference>
<accession>A0A9W8HFF9</accession>
<sequence>MPRHTRRPLRPGGAGPSPSYSSGSGSCRAAPRRERNHDFARMRRQMCRYVGSLGLDPPPPAAGQYRSMLPAAAEYRSMLPANVEYMPPPAPAVECGPAESTLHASAAASAAVAAGPAGPRAQDASGGFALRYANVAARPCRAQLLPPAQAAGLRLPAKHSSPGSSDGQDDSDGSSELTLLEELLHPDDE</sequence>
<gene>
    <name evidence="2" type="ORF">H4R18_001357</name>
</gene>
<feature type="region of interest" description="Disordered" evidence="1">
    <location>
        <begin position="151"/>
        <end position="189"/>
    </location>
</feature>
<protein>
    <submittedName>
        <fullName evidence="2">Uncharacterized protein</fullName>
    </submittedName>
</protein>
<dbReference type="EMBL" id="JANBUL010000034">
    <property type="protein sequence ID" value="KAJ2784044.1"/>
    <property type="molecule type" value="Genomic_DNA"/>
</dbReference>